<dbReference type="Pfam" id="PF02133">
    <property type="entry name" value="Transp_cyt_pur"/>
    <property type="match status" value="1"/>
</dbReference>
<dbReference type="GO" id="GO:0005886">
    <property type="term" value="C:plasma membrane"/>
    <property type="evidence" value="ECO:0007669"/>
    <property type="project" value="TreeGrafter"/>
</dbReference>
<dbReference type="InterPro" id="IPR012681">
    <property type="entry name" value="NCS1"/>
</dbReference>
<gene>
    <name evidence="7" type="ORF">BABINDRAFT_159883</name>
</gene>
<evidence type="ECO:0000313" key="7">
    <source>
        <dbReference type="EMBL" id="ODQ81614.1"/>
    </source>
</evidence>
<dbReference type="GeneID" id="30145791"/>
<dbReference type="FunFam" id="1.10.4160.10:FF:000001">
    <property type="entry name" value="Uracil permease, putative"/>
    <property type="match status" value="1"/>
</dbReference>
<evidence type="ECO:0000256" key="6">
    <source>
        <dbReference type="SAM" id="Phobius"/>
    </source>
</evidence>
<feature type="transmembrane region" description="Helical" evidence="6">
    <location>
        <begin position="165"/>
        <end position="186"/>
    </location>
</feature>
<dbReference type="EMBL" id="KV454427">
    <property type="protein sequence ID" value="ODQ81614.1"/>
    <property type="molecule type" value="Genomic_DNA"/>
</dbReference>
<dbReference type="PANTHER" id="PTHR30618">
    <property type="entry name" value="NCS1 FAMILY PURINE/PYRIMIDINE TRANSPORTER"/>
    <property type="match status" value="1"/>
</dbReference>
<dbReference type="RefSeq" id="XP_018986942.1">
    <property type="nucleotide sequence ID" value="XM_019127938.1"/>
</dbReference>
<accession>A0A1E3QVG4</accession>
<evidence type="ECO:0000256" key="2">
    <source>
        <dbReference type="ARBA" id="ARBA00008974"/>
    </source>
</evidence>
<reference evidence="8" key="1">
    <citation type="submission" date="2016-05" db="EMBL/GenBank/DDBJ databases">
        <title>Comparative genomics of biotechnologically important yeasts.</title>
        <authorList>
            <consortium name="DOE Joint Genome Institute"/>
            <person name="Riley R."/>
            <person name="Haridas S."/>
            <person name="Wolfe K.H."/>
            <person name="Lopes M.R."/>
            <person name="Hittinger C.T."/>
            <person name="Goker M."/>
            <person name="Salamov A."/>
            <person name="Wisecaver J."/>
            <person name="Long T.M."/>
            <person name="Aerts A.L."/>
            <person name="Barry K."/>
            <person name="Choi C."/>
            <person name="Clum A."/>
            <person name="Coughlan A.Y."/>
            <person name="Deshpande S."/>
            <person name="Douglass A.P."/>
            <person name="Hanson S.J."/>
            <person name="Klenk H.-P."/>
            <person name="Labutti K."/>
            <person name="Lapidus A."/>
            <person name="Lindquist E."/>
            <person name="Lipzen A."/>
            <person name="Meier-Kolthoff J.P."/>
            <person name="Ohm R.A."/>
            <person name="Otillar R.P."/>
            <person name="Pangilinan J."/>
            <person name="Peng Y."/>
            <person name="Rokas A."/>
            <person name="Rosa C.A."/>
            <person name="Scheuner C."/>
            <person name="Sibirny A.A."/>
            <person name="Slot J.C."/>
            <person name="Stielow J.B."/>
            <person name="Sun H."/>
            <person name="Kurtzman C.P."/>
            <person name="Blackwell M."/>
            <person name="Grigoriev I.V."/>
            <person name="Jeffries T.W."/>
        </authorList>
    </citation>
    <scope>NUCLEOTIDE SEQUENCE [LARGE SCALE GENOMIC DNA]</scope>
    <source>
        <strain evidence="8">NRRL Y-12698</strain>
    </source>
</reference>
<proteinExistence type="inferred from homology"/>
<feature type="transmembrane region" description="Helical" evidence="6">
    <location>
        <begin position="206"/>
        <end position="223"/>
    </location>
</feature>
<dbReference type="InterPro" id="IPR045225">
    <property type="entry name" value="Uracil/uridine/allantoin_perm"/>
</dbReference>
<dbReference type="InterPro" id="IPR001248">
    <property type="entry name" value="Pur-cyt_permease"/>
</dbReference>
<feature type="transmembrane region" description="Helical" evidence="6">
    <location>
        <begin position="74"/>
        <end position="93"/>
    </location>
</feature>
<dbReference type="OrthoDB" id="2018619at2759"/>
<feature type="transmembrane region" description="Helical" evidence="6">
    <location>
        <begin position="512"/>
        <end position="535"/>
    </location>
</feature>
<sequence>MNEKGFSADIKQGEKVVATSSTHSIGDILEYNPPQSKWQRLLTFLEVHPKGNMTTSEMFLYNSDLKPVESARRLWSWFNYLFFWIADSFNVNTWQIAATGVVQGLSWWQVWISVWLGYFIAGSFVVISARVGAYYHISFPVACRSSFGVYGSLWPVINRVVMACIWYAVQNWIFGQCMQVMLMAIFGTDLETRIHNLIPSSGTTTFQFMCYFLTWLLSLPAIWFPPHQIRHLFTVKSYIVPVAGIGFLIWTIVKAKGIGPVIHQKSTLTGSEFGWAFVSSTMNSVANFAALIVNAPDFARFADTPKAAIWSQLIAIPVCFSITSLIGILVSSSSTLMFDQTYWSPLDVLGRFLDDFTSGNRAGVFFIAAAFGLAQLGTNISANSLSAGTDMTAIFPRFMSIRRGGYVCAAISICICPWNLMKSSNKFTTYLSAYSVFLSSIAGVIAADYYFVKRGKLIIEDLYSGDSDSTYTFNRFGCNWKAYLAYICGILPNIVGFVGATGTHVVPVGATYLYNLNFFAGFIVAGVVYSLLCIWKPIRGIPQEVQNDPFRRGWYEEWADVEDFEDNMNLRRHIKIVEKGEYSLSVQR</sequence>
<comment type="similarity">
    <text evidence="2">Belongs to the purine-cytosine permease (2.A.39) family.</text>
</comment>
<keyword evidence="3 6" id="KW-0812">Transmembrane</keyword>
<comment type="subcellular location">
    <subcellularLocation>
        <location evidence="1">Membrane</location>
        <topology evidence="1">Multi-pass membrane protein</topology>
    </subcellularLocation>
</comment>
<evidence type="ECO:0008006" key="9">
    <source>
        <dbReference type="Google" id="ProtNLM"/>
    </source>
</evidence>
<feature type="transmembrane region" description="Helical" evidence="6">
    <location>
        <begin position="362"/>
        <end position="382"/>
    </location>
</feature>
<name>A0A1E3QVG4_9ASCO</name>
<dbReference type="PANTHER" id="PTHR30618:SF2">
    <property type="entry name" value="ALLANTOIN PERMEASE-RELATED"/>
    <property type="match status" value="1"/>
</dbReference>
<dbReference type="Proteomes" id="UP000094336">
    <property type="component" value="Unassembled WGS sequence"/>
</dbReference>
<dbReference type="Gene3D" id="1.10.4160.10">
    <property type="entry name" value="Hydantoin permease"/>
    <property type="match status" value="1"/>
</dbReference>
<feature type="transmembrane region" description="Helical" evidence="6">
    <location>
        <begin position="235"/>
        <end position="253"/>
    </location>
</feature>
<keyword evidence="4 6" id="KW-1133">Transmembrane helix</keyword>
<feature type="transmembrane region" description="Helical" evidence="6">
    <location>
        <begin position="403"/>
        <end position="421"/>
    </location>
</feature>
<feature type="transmembrane region" description="Helical" evidence="6">
    <location>
        <begin position="273"/>
        <end position="295"/>
    </location>
</feature>
<feature type="transmembrane region" description="Helical" evidence="6">
    <location>
        <begin position="307"/>
        <end position="330"/>
    </location>
</feature>
<evidence type="ECO:0000256" key="3">
    <source>
        <dbReference type="ARBA" id="ARBA00022692"/>
    </source>
</evidence>
<evidence type="ECO:0000313" key="8">
    <source>
        <dbReference type="Proteomes" id="UP000094336"/>
    </source>
</evidence>
<dbReference type="GO" id="GO:0015205">
    <property type="term" value="F:nucleobase transmembrane transporter activity"/>
    <property type="evidence" value="ECO:0007669"/>
    <property type="project" value="TreeGrafter"/>
</dbReference>
<feature type="transmembrane region" description="Helical" evidence="6">
    <location>
        <begin position="433"/>
        <end position="452"/>
    </location>
</feature>
<feature type="transmembrane region" description="Helical" evidence="6">
    <location>
        <begin position="483"/>
        <end position="506"/>
    </location>
</feature>
<evidence type="ECO:0000256" key="1">
    <source>
        <dbReference type="ARBA" id="ARBA00004141"/>
    </source>
</evidence>
<evidence type="ECO:0000256" key="5">
    <source>
        <dbReference type="ARBA" id="ARBA00023136"/>
    </source>
</evidence>
<protein>
    <recommendedName>
        <fullName evidence="9">Uracil permease</fullName>
    </recommendedName>
</protein>
<dbReference type="STRING" id="984486.A0A1E3QVG4"/>
<keyword evidence="8" id="KW-1185">Reference proteome</keyword>
<dbReference type="CDD" id="cd11482">
    <property type="entry name" value="SLC-NCS1sbd_NRT1-like"/>
    <property type="match status" value="1"/>
</dbReference>
<feature type="transmembrane region" description="Helical" evidence="6">
    <location>
        <begin position="105"/>
        <end position="127"/>
    </location>
</feature>
<dbReference type="NCBIfam" id="TIGR00800">
    <property type="entry name" value="ncs1"/>
    <property type="match status" value="1"/>
</dbReference>
<organism evidence="7 8">
    <name type="scientific">Babjeviella inositovora NRRL Y-12698</name>
    <dbReference type="NCBI Taxonomy" id="984486"/>
    <lineage>
        <taxon>Eukaryota</taxon>
        <taxon>Fungi</taxon>
        <taxon>Dikarya</taxon>
        <taxon>Ascomycota</taxon>
        <taxon>Saccharomycotina</taxon>
        <taxon>Pichiomycetes</taxon>
        <taxon>Serinales incertae sedis</taxon>
        <taxon>Babjeviella</taxon>
    </lineage>
</organism>
<keyword evidence="5 6" id="KW-0472">Membrane</keyword>
<evidence type="ECO:0000256" key="4">
    <source>
        <dbReference type="ARBA" id="ARBA00022989"/>
    </source>
</evidence>
<dbReference type="AlphaFoldDB" id="A0A1E3QVG4"/>